<evidence type="ECO:0008006" key="3">
    <source>
        <dbReference type="Google" id="ProtNLM"/>
    </source>
</evidence>
<dbReference type="SUPFAM" id="SSF55961">
    <property type="entry name" value="Bet v1-like"/>
    <property type="match status" value="1"/>
</dbReference>
<dbReference type="EMBL" id="SJKB01000019">
    <property type="protein sequence ID" value="TCC54452.1"/>
    <property type="molecule type" value="Genomic_DNA"/>
</dbReference>
<sequence>MVMAWRFGAVGAESVMAVVSDADLFNEWIVAVPPVGRIDPKWPYAGAVVRKATDREPHGRHSYDRHLTIAVVETWDPPQEFVLRLRSGLGGWIRLSVRVQPRPGGSLVEVRSDPLTVSARLRYAGSARSHAEERCAAVAENLLRLGADLEADGSSLP</sequence>
<dbReference type="Gene3D" id="3.30.530.20">
    <property type="match status" value="1"/>
</dbReference>
<dbReference type="InterPro" id="IPR023393">
    <property type="entry name" value="START-like_dom_sf"/>
</dbReference>
<protein>
    <recommendedName>
        <fullName evidence="3">SRPBCC family protein</fullName>
    </recommendedName>
</protein>
<evidence type="ECO:0000313" key="1">
    <source>
        <dbReference type="EMBL" id="TCC54452.1"/>
    </source>
</evidence>
<dbReference type="AlphaFoldDB" id="A0A4V2M984"/>
<dbReference type="Proteomes" id="UP000291144">
    <property type="component" value="Unassembled WGS sequence"/>
</dbReference>
<dbReference type="RefSeq" id="WP_131365220.1">
    <property type="nucleotide sequence ID" value="NZ_SJKB01000019.1"/>
</dbReference>
<organism evidence="1 2">
    <name type="scientific">Kribbella pittospori</name>
    <dbReference type="NCBI Taxonomy" id="722689"/>
    <lineage>
        <taxon>Bacteria</taxon>
        <taxon>Bacillati</taxon>
        <taxon>Actinomycetota</taxon>
        <taxon>Actinomycetes</taxon>
        <taxon>Propionibacteriales</taxon>
        <taxon>Kribbellaceae</taxon>
        <taxon>Kribbella</taxon>
    </lineage>
</organism>
<reference evidence="1 2" key="1">
    <citation type="submission" date="2019-02" db="EMBL/GenBank/DDBJ databases">
        <title>Kribbella capetownensis sp. nov. and Kribbella speibonae sp. nov., isolated from soil.</title>
        <authorList>
            <person name="Curtis S.M."/>
            <person name="Norton I."/>
            <person name="Everest G.J."/>
            <person name="Meyers P.R."/>
        </authorList>
    </citation>
    <scope>NUCLEOTIDE SEQUENCE [LARGE SCALE GENOMIC DNA]</scope>
    <source>
        <strain evidence="1 2">NRRL B-24813</strain>
    </source>
</reference>
<keyword evidence="2" id="KW-1185">Reference proteome</keyword>
<dbReference type="OrthoDB" id="3823439at2"/>
<gene>
    <name evidence="1" type="ORF">E0H73_39085</name>
</gene>
<proteinExistence type="predicted"/>
<accession>A0A4V2M984</accession>
<name>A0A4V2M984_9ACTN</name>
<evidence type="ECO:0000313" key="2">
    <source>
        <dbReference type="Proteomes" id="UP000291144"/>
    </source>
</evidence>
<comment type="caution">
    <text evidence="1">The sequence shown here is derived from an EMBL/GenBank/DDBJ whole genome shotgun (WGS) entry which is preliminary data.</text>
</comment>